<dbReference type="Proteomes" id="UP000810171">
    <property type="component" value="Unassembled WGS sequence"/>
</dbReference>
<dbReference type="CDD" id="cd14657">
    <property type="entry name" value="Imelysin_IrpA-like"/>
    <property type="match status" value="1"/>
</dbReference>
<dbReference type="Pfam" id="PF09375">
    <property type="entry name" value="Peptidase_M75"/>
    <property type="match status" value="1"/>
</dbReference>
<comment type="subcellular location">
    <subcellularLocation>
        <location evidence="1">Cell envelope</location>
    </subcellularLocation>
</comment>
<keyword evidence="6" id="KW-1185">Reference proteome</keyword>
<name>A0ABS3ZE18_9GAMM</name>
<comment type="caution">
    <text evidence="5">The sequence shown here is derived from an EMBL/GenBank/DDBJ whole genome shotgun (WGS) entry which is preliminary data.</text>
</comment>
<evidence type="ECO:0000256" key="1">
    <source>
        <dbReference type="ARBA" id="ARBA00004196"/>
    </source>
</evidence>
<evidence type="ECO:0000313" key="5">
    <source>
        <dbReference type="EMBL" id="MBP0049954.1"/>
    </source>
</evidence>
<dbReference type="EMBL" id="JACVEW010000029">
    <property type="protein sequence ID" value="MBP0049954.1"/>
    <property type="molecule type" value="Genomic_DNA"/>
</dbReference>
<evidence type="ECO:0000256" key="2">
    <source>
        <dbReference type="ARBA" id="ARBA00022729"/>
    </source>
</evidence>
<organism evidence="5 6">
    <name type="scientific">Marinobacterium alkalitolerans</name>
    <dbReference type="NCBI Taxonomy" id="1542925"/>
    <lineage>
        <taxon>Bacteria</taxon>
        <taxon>Pseudomonadati</taxon>
        <taxon>Pseudomonadota</taxon>
        <taxon>Gammaproteobacteria</taxon>
        <taxon>Oceanospirillales</taxon>
        <taxon>Oceanospirillaceae</taxon>
        <taxon>Marinobacterium</taxon>
    </lineage>
</organism>
<proteinExistence type="predicted"/>
<accession>A0ABS3ZE18</accession>
<protein>
    <submittedName>
        <fullName evidence="5">Peptidase</fullName>
    </submittedName>
</protein>
<dbReference type="InterPro" id="IPR018976">
    <property type="entry name" value="Imelysin-like"/>
</dbReference>
<evidence type="ECO:0000259" key="4">
    <source>
        <dbReference type="Pfam" id="PF09375"/>
    </source>
</evidence>
<evidence type="ECO:0000256" key="3">
    <source>
        <dbReference type="SAM" id="SignalP"/>
    </source>
</evidence>
<dbReference type="RefSeq" id="WP_209288638.1">
    <property type="nucleotide sequence ID" value="NZ_JACVEW010000029.1"/>
</dbReference>
<dbReference type="Gene3D" id="1.20.1420.20">
    <property type="entry name" value="M75 peptidase, HXXE motif"/>
    <property type="match status" value="1"/>
</dbReference>
<keyword evidence="2 3" id="KW-0732">Signal</keyword>
<sequence>MSLKRLLLPAAVAAAILSPLSPVTAVQASAATTIEASAASVNQHYADIAEAVYADSLAAAQQLQQAIEQLLDQPNEANLDAARQAWVAARVPYQQSEVYRFGNAIVDDWEGKVNAWPLDEGLIDYVDAGRYGTESDFNAWYSANIIANPTLNIGGKQVDASTIDKTLLAETLHEIDGVEANVATGYHAIEFLLWGQDLNGTKPGAGNRPASDFDTQNCSNGHCERRRAYLKAATELLIDDLADMANHWKPGGEARKQLMAKGEQGALATITTGMGSLSYGELAGERTKLGLMLHDPEEEHDCFSDNTHWSHYYDALGIRNAYLGEYSRIDGSEVKGPSLSDLTRAVDPALDQKMRDHLNATQAAAQAMVDAAEQGETFDVLIAAGNTEGNAKVQAFVDALTAQTQVLEDVMATLGIADVELEGSDSLDNPAAVMGG</sequence>
<feature type="chain" id="PRO_5046936813" evidence="3">
    <location>
        <begin position="26"/>
        <end position="436"/>
    </location>
</feature>
<reference evidence="5 6" key="1">
    <citation type="submission" date="2020-09" db="EMBL/GenBank/DDBJ databases">
        <authorList>
            <person name="Tanuku N.R.S."/>
        </authorList>
    </citation>
    <scope>NUCLEOTIDE SEQUENCE [LARGE SCALE GENOMIC DNA]</scope>
    <source>
        <strain evidence="5 6">AK62</strain>
    </source>
</reference>
<dbReference type="InterPro" id="IPR038352">
    <property type="entry name" value="Imelysin_sf"/>
</dbReference>
<feature type="domain" description="Imelysin-like" evidence="4">
    <location>
        <begin position="51"/>
        <end position="406"/>
    </location>
</feature>
<evidence type="ECO:0000313" key="6">
    <source>
        <dbReference type="Proteomes" id="UP000810171"/>
    </source>
</evidence>
<feature type="signal peptide" evidence="3">
    <location>
        <begin position="1"/>
        <end position="25"/>
    </location>
</feature>
<gene>
    <name evidence="5" type="ORF">H9C73_14565</name>
</gene>